<dbReference type="HOGENOM" id="CLU_2509751_0_0_9"/>
<reference evidence="2" key="2">
    <citation type="submission" date="2015-02" db="EMBL/GenBank/DDBJ databases">
        <title>Complete Genome Sequence of Pelosinus fermentans JBW45.</title>
        <authorList>
            <person name="De Leon K.B."/>
            <person name="Utturkar S.M."/>
            <person name="Camilleri L.B."/>
            <person name="Arkin A.P."/>
            <person name="Fields M.W."/>
            <person name="Brown S.D."/>
            <person name="Wall J.D."/>
        </authorList>
    </citation>
    <scope>NUCLEOTIDE SEQUENCE [LARGE SCALE GENOMIC DNA]</scope>
    <source>
        <strain evidence="2">JBW45</strain>
    </source>
</reference>
<protein>
    <submittedName>
        <fullName evidence="1">Uncharacterized protein</fullName>
    </submittedName>
</protein>
<organism evidence="1 2">
    <name type="scientific">Pelosinus fermentans JBW45</name>
    <dbReference type="NCBI Taxonomy" id="1192197"/>
    <lineage>
        <taxon>Bacteria</taxon>
        <taxon>Bacillati</taxon>
        <taxon>Bacillota</taxon>
        <taxon>Negativicutes</taxon>
        <taxon>Selenomonadales</taxon>
        <taxon>Sporomusaceae</taxon>
        <taxon>Pelosinus</taxon>
    </lineage>
</organism>
<dbReference type="OrthoDB" id="1684240at2"/>
<sequence>MAKHENFQIEIGDTERSIEEIIDNIRKSNLPILHIKQVSTFSRKTGSGATLALQLTPDAVNEKDLKDQLNEYGGCMYQVASVIKS</sequence>
<reference evidence="1 2" key="1">
    <citation type="journal article" date="2015" name="Genome Announc.">
        <title>Complete Genome Sequence of Pelosinus fermentans JBW45, a Member of a Remarkably Competitive Group of Negativicutes in the Firmicutes Phylum.</title>
        <authorList>
            <person name="De Leon K.B."/>
            <person name="Utturkar S.M."/>
            <person name="Camilleri L.B."/>
            <person name="Elias D.A."/>
            <person name="Arkin A.P."/>
            <person name="Fields M.W."/>
            <person name="Brown S.D."/>
            <person name="Wall J.D."/>
        </authorList>
    </citation>
    <scope>NUCLEOTIDE SEQUENCE [LARGE SCALE GENOMIC DNA]</scope>
    <source>
        <strain evidence="1 2">JBW45</strain>
    </source>
</reference>
<dbReference type="RefSeq" id="WP_007956832.1">
    <property type="nucleotide sequence ID" value="NZ_CP010978.1"/>
</dbReference>
<dbReference type="Proteomes" id="UP000005361">
    <property type="component" value="Chromosome"/>
</dbReference>
<dbReference type="EMBL" id="CP010978">
    <property type="protein sequence ID" value="AJQ26706.1"/>
    <property type="molecule type" value="Genomic_DNA"/>
</dbReference>
<dbReference type="KEGG" id="pft:JBW_01354"/>
<accession>I8TUM3</accession>
<gene>
    <name evidence="1" type="ORF">JBW_01354</name>
</gene>
<name>I8TUM3_9FIRM</name>
<evidence type="ECO:0000313" key="2">
    <source>
        <dbReference type="Proteomes" id="UP000005361"/>
    </source>
</evidence>
<dbReference type="AlphaFoldDB" id="I8TUM3"/>
<proteinExistence type="predicted"/>
<evidence type="ECO:0000313" key="1">
    <source>
        <dbReference type="EMBL" id="AJQ26706.1"/>
    </source>
</evidence>